<dbReference type="GO" id="GO:0000049">
    <property type="term" value="F:tRNA binding"/>
    <property type="evidence" value="ECO:0007669"/>
    <property type="project" value="UniProtKB-UniRule"/>
</dbReference>
<dbReference type="FunFam" id="3.50.80.10:FF:000001">
    <property type="entry name" value="D-aminoacyl-tRNA deacylase"/>
    <property type="match status" value="1"/>
</dbReference>
<dbReference type="InterPro" id="IPR023509">
    <property type="entry name" value="DTD-like_sf"/>
</dbReference>
<dbReference type="STRING" id="747365.Thena_1154"/>
<evidence type="ECO:0000313" key="3">
    <source>
        <dbReference type="EMBL" id="AEE14775.1"/>
    </source>
</evidence>
<dbReference type="GO" id="GO:0019478">
    <property type="term" value="P:D-amino acid catabolic process"/>
    <property type="evidence" value="ECO:0007669"/>
    <property type="project" value="UniProtKB-UniRule"/>
</dbReference>
<dbReference type="GO" id="GO:0043908">
    <property type="term" value="F:Ser(Gly)-tRNA(Ala) hydrolase activity"/>
    <property type="evidence" value="ECO:0007669"/>
    <property type="project" value="UniProtKB-UniRule"/>
</dbReference>
<accession>M1E862</accession>
<dbReference type="PANTHER" id="PTHR10472:SF5">
    <property type="entry name" value="D-AMINOACYL-TRNA DEACYLASE 1"/>
    <property type="match status" value="1"/>
</dbReference>
<dbReference type="InterPro" id="IPR003732">
    <property type="entry name" value="Daa-tRNA_deacyls_DTD"/>
</dbReference>
<dbReference type="NCBIfam" id="TIGR00256">
    <property type="entry name" value="D-aminoacyl-tRNA deacylase"/>
    <property type="match status" value="1"/>
</dbReference>
<dbReference type="AlphaFoldDB" id="M1E862"/>
<comment type="function">
    <text evidence="2">An aminoacyl-tRNA editing enzyme that deacylates mischarged D-aminoacyl-tRNAs. Also deacylates mischarged glycyl-tRNA(Ala), protecting cells against glycine mischarging by AlaRS. Acts via tRNA-based rather than protein-based catalysis; rejects L-amino acids rather than detecting D-amino acids in the active site. By recycling D-aminoacyl-tRNA to D-amino acids and free tRNA molecules, this enzyme counteracts the toxicity associated with the formation of D-aminoacyl-tRNA entities in vivo and helps enforce protein L-homochirality.</text>
</comment>
<dbReference type="PANTHER" id="PTHR10472">
    <property type="entry name" value="D-TYROSYL-TRNA TYR DEACYLASE"/>
    <property type="match status" value="1"/>
</dbReference>
<comment type="subunit">
    <text evidence="2">Homodimer.</text>
</comment>
<comment type="catalytic activity">
    <reaction evidence="2">
        <text>glycyl-tRNA(Ala) + H2O = tRNA(Ala) + glycine + H(+)</text>
        <dbReference type="Rhea" id="RHEA:53744"/>
        <dbReference type="Rhea" id="RHEA-COMP:9657"/>
        <dbReference type="Rhea" id="RHEA-COMP:13640"/>
        <dbReference type="ChEBI" id="CHEBI:15377"/>
        <dbReference type="ChEBI" id="CHEBI:15378"/>
        <dbReference type="ChEBI" id="CHEBI:57305"/>
        <dbReference type="ChEBI" id="CHEBI:78442"/>
        <dbReference type="ChEBI" id="CHEBI:78522"/>
    </reaction>
</comment>
<feature type="short sequence motif" description="Gly-cisPro motif, important for rejection of L-amino acids" evidence="2">
    <location>
        <begin position="137"/>
        <end position="138"/>
    </location>
</feature>
<keyword evidence="2" id="KW-0820">tRNA-binding</keyword>
<dbReference type="Gene3D" id="3.50.80.10">
    <property type="entry name" value="D-tyrosyl-tRNA(Tyr) deacylase"/>
    <property type="match status" value="1"/>
</dbReference>
<protein>
    <recommendedName>
        <fullName evidence="2">D-aminoacyl-tRNA deacylase</fullName>
        <shortName evidence="2">DTD</shortName>
        <ecNumber evidence="2">3.1.1.96</ecNumber>
    </recommendedName>
    <alternativeName>
        <fullName evidence="2">Gly-tRNA(Ala) deacylase</fullName>
        <ecNumber evidence="2">3.1.1.-</ecNumber>
    </alternativeName>
</protein>
<dbReference type="SUPFAM" id="SSF69500">
    <property type="entry name" value="DTD-like"/>
    <property type="match status" value="1"/>
</dbReference>
<dbReference type="GO" id="GO:0106026">
    <property type="term" value="F:Gly-tRNA(Ala) deacylase activity"/>
    <property type="evidence" value="ECO:0007669"/>
    <property type="project" value="UniProtKB-UniRule"/>
</dbReference>
<organism evidence="3 4">
    <name type="scientific">Thermodesulfobium narugense DSM 14796</name>
    <dbReference type="NCBI Taxonomy" id="747365"/>
    <lineage>
        <taxon>Bacteria</taxon>
        <taxon>Pseudomonadati</taxon>
        <taxon>Thermodesulfobiota</taxon>
        <taxon>Thermodesulfobiia</taxon>
        <taxon>Thermodesulfobiales</taxon>
        <taxon>Thermodesulfobiaceae</taxon>
        <taxon>Thermodesulfobium</taxon>
    </lineage>
</organism>
<keyword evidence="2" id="KW-0694">RNA-binding</keyword>
<dbReference type="OrthoDB" id="9801395at2"/>
<dbReference type="EC" id="3.1.1.96" evidence="2"/>
<comment type="subcellular location">
    <subcellularLocation>
        <location evidence="2">Cytoplasm</location>
    </subcellularLocation>
</comment>
<gene>
    <name evidence="2" type="primary">dtd</name>
    <name evidence="3" type="ORF">Thena_1154</name>
</gene>
<dbReference type="RefSeq" id="WP_013756496.1">
    <property type="nucleotide sequence ID" value="NC_015499.1"/>
</dbReference>
<dbReference type="EC" id="3.1.1.-" evidence="2"/>
<name>M1E862_9BACT</name>
<proteinExistence type="inferred from homology"/>
<comment type="similarity">
    <text evidence="1 2">Belongs to the DTD family.</text>
</comment>
<keyword evidence="2" id="KW-0963">Cytoplasm</keyword>
<evidence type="ECO:0000256" key="2">
    <source>
        <dbReference type="HAMAP-Rule" id="MF_00518"/>
    </source>
</evidence>
<dbReference type="Proteomes" id="UP000011765">
    <property type="component" value="Chromosome"/>
</dbReference>
<dbReference type="EMBL" id="CP002690">
    <property type="protein sequence ID" value="AEE14775.1"/>
    <property type="molecule type" value="Genomic_DNA"/>
</dbReference>
<dbReference type="GO" id="GO:0005737">
    <property type="term" value="C:cytoplasm"/>
    <property type="evidence" value="ECO:0007669"/>
    <property type="project" value="UniProtKB-SubCell"/>
</dbReference>
<dbReference type="eggNOG" id="COG1490">
    <property type="taxonomic scope" value="Bacteria"/>
</dbReference>
<dbReference type="HAMAP" id="MF_00518">
    <property type="entry name" value="Deacylase_Dtd"/>
    <property type="match status" value="1"/>
</dbReference>
<keyword evidence="4" id="KW-1185">Reference proteome</keyword>
<dbReference type="GO" id="GO:0051500">
    <property type="term" value="F:D-tyrosyl-tRNA(Tyr) deacylase activity"/>
    <property type="evidence" value="ECO:0007669"/>
    <property type="project" value="TreeGrafter"/>
</dbReference>
<dbReference type="KEGG" id="tnr:Thena_1154"/>
<keyword evidence="2" id="KW-0378">Hydrolase</keyword>
<reference evidence="3 4" key="1">
    <citation type="submission" date="2011-04" db="EMBL/GenBank/DDBJ databases">
        <title>The complete genome of Thermodesulfobium narugense DSM 14796.</title>
        <authorList>
            <consortium name="US DOE Joint Genome Institute (JGI-PGF)"/>
            <person name="Lucas S."/>
            <person name="Han J."/>
            <person name="Lapidus A."/>
            <person name="Bruce D."/>
            <person name="Goodwin L."/>
            <person name="Pitluck S."/>
            <person name="Peters L."/>
            <person name="Kyrpides N."/>
            <person name="Mavromatis K."/>
            <person name="Pagani I."/>
            <person name="Ivanova N."/>
            <person name="Ovchinnikova G."/>
            <person name="Zhang X."/>
            <person name="Saunders L."/>
            <person name="Detter J.C."/>
            <person name="Tapia R."/>
            <person name="Han C."/>
            <person name="Land M."/>
            <person name="Hauser L."/>
            <person name="Markowitz V."/>
            <person name="Cheng J.-F."/>
            <person name="Hugenholtz P."/>
            <person name="Woyke T."/>
            <person name="Wu D."/>
            <person name="Spring S."/>
            <person name="Schroeder M."/>
            <person name="Brambilla E."/>
            <person name="Klenk H.-P."/>
            <person name="Eisen J.A."/>
        </authorList>
    </citation>
    <scope>NUCLEOTIDE SEQUENCE [LARGE SCALE GENOMIC DNA]</scope>
    <source>
        <strain evidence="3 4">DSM 14796</strain>
    </source>
</reference>
<comment type="catalytic activity">
    <reaction evidence="2">
        <text>a D-aminoacyl-tRNA + H2O = a tRNA + a D-alpha-amino acid + H(+)</text>
        <dbReference type="Rhea" id="RHEA:13953"/>
        <dbReference type="Rhea" id="RHEA-COMP:10123"/>
        <dbReference type="Rhea" id="RHEA-COMP:10124"/>
        <dbReference type="ChEBI" id="CHEBI:15377"/>
        <dbReference type="ChEBI" id="CHEBI:15378"/>
        <dbReference type="ChEBI" id="CHEBI:59871"/>
        <dbReference type="ChEBI" id="CHEBI:78442"/>
        <dbReference type="ChEBI" id="CHEBI:79333"/>
        <dbReference type="EC" id="3.1.1.96"/>
    </reaction>
</comment>
<sequence>MRVVAQRVLSASVSVSEKNLYSSINKGLVLLINFEKEDKEEEISLFCEKICKLRLFQSERMPLDLSLLDIKGELLIVPQFTLLANTSKGLRPSFERSEKPNRANELFEYMFNVLKEKTVVKKGFFGEHMQVSLVNDGPVTLIFDTRMNL</sequence>
<dbReference type="Pfam" id="PF02580">
    <property type="entry name" value="Tyr_Deacylase"/>
    <property type="match status" value="1"/>
</dbReference>
<evidence type="ECO:0000256" key="1">
    <source>
        <dbReference type="ARBA" id="ARBA00009673"/>
    </source>
</evidence>
<comment type="domain">
    <text evidence="2">A Gly-cisPro motif from one monomer fits into the active site of the other monomer to allow specific chiral rejection of L-amino acids.</text>
</comment>
<dbReference type="HOGENOM" id="CLU_076901_1_0_9"/>
<evidence type="ECO:0000313" key="4">
    <source>
        <dbReference type="Proteomes" id="UP000011765"/>
    </source>
</evidence>